<feature type="transmembrane region" description="Helical" evidence="1">
    <location>
        <begin position="125"/>
        <end position="148"/>
    </location>
</feature>
<accession>A0A835LUW3</accession>
<feature type="signal peptide" evidence="2">
    <location>
        <begin position="1"/>
        <end position="24"/>
    </location>
</feature>
<organism evidence="3 4">
    <name type="scientific">Coptis chinensis</name>
    <dbReference type="NCBI Taxonomy" id="261450"/>
    <lineage>
        <taxon>Eukaryota</taxon>
        <taxon>Viridiplantae</taxon>
        <taxon>Streptophyta</taxon>
        <taxon>Embryophyta</taxon>
        <taxon>Tracheophyta</taxon>
        <taxon>Spermatophyta</taxon>
        <taxon>Magnoliopsida</taxon>
        <taxon>Ranunculales</taxon>
        <taxon>Ranunculaceae</taxon>
        <taxon>Coptidoideae</taxon>
        <taxon>Coptis</taxon>
    </lineage>
</organism>
<evidence type="ECO:0000256" key="2">
    <source>
        <dbReference type="SAM" id="SignalP"/>
    </source>
</evidence>
<protein>
    <submittedName>
        <fullName evidence="3">Uncharacterized protein</fullName>
    </submittedName>
</protein>
<dbReference type="AlphaFoldDB" id="A0A835LUW3"/>
<gene>
    <name evidence="3" type="ORF">IFM89_013352</name>
</gene>
<sequence length="175" mass="18993">MVAASVSQIWSLKSILLIFEAVSGLKTNMTKTTLIDVGGADSMEDLASIFGMQNFYFTLHRFGKLSFVDRVFSHHPGTLVLQLHTCVLKAPHFRDEITSNVGNVSQVSFAVDGVLLLSSLSLVKAFLEVVCTVGGTVFTAILLLRLIWATLSHFQSNGNRFNQGGNSYGAPQPVT</sequence>
<evidence type="ECO:0000313" key="4">
    <source>
        <dbReference type="Proteomes" id="UP000631114"/>
    </source>
</evidence>
<dbReference type="PANTHER" id="PTHR35474:SF3">
    <property type="entry name" value="PROTEIN SHORT HYPOCOTYL IN WHITE LIGHT 1"/>
    <property type="match status" value="1"/>
</dbReference>
<proteinExistence type="predicted"/>
<dbReference type="GO" id="GO:0009787">
    <property type="term" value="P:regulation of abscisic acid-activated signaling pathway"/>
    <property type="evidence" value="ECO:0007669"/>
    <property type="project" value="InterPro"/>
</dbReference>
<comment type="caution">
    <text evidence="3">The sequence shown here is derived from an EMBL/GenBank/DDBJ whole genome shotgun (WGS) entry which is preliminary data.</text>
</comment>
<keyword evidence="1" id="KW-1133">Transmembrane helix</keyword>
<dbReference type="GO" id="GO:0010100">
    <property type="term" value="P:negative regulation of photomorphogenesis"/>
    <property type="evidence" value="ECO:0007669"/>
    <property type="project" value="InterPro"/>
</dbReference>
<evidence type="ECO:0000256" key="1">
    <source>
        <dbReference type="SAM" id="Phobius"/>
    </source>
</evidence>
<keyword evidence="2" id="KW-0732">Signal</keyword>
<name>A0A835LUW3_9MAGN</name>
<reference evidence="3 4" key="1">
    <citation type="submission" date="2020-10" db="EMBL/GenBank/DDBJ databases">
        <title>The Coptis chinensis genome and diversification of protoberbering-type alkaloids.</title>
        <authorList>
            <person name="Wang B."/>
            <person name="Shu S."/>
            <person name="Song C."/>
            <person name="Liu Y."/>
        </authorList>
    </citation>
    <scope>NUCLEOTIDE SEQUENCE [LARGE SCALE GENOMIC DNA]</scope>
    <source>
        <strain evidence="3">HL-2020</strain>
        <tissue evidence="3">Leaf</tissue>
    </source>
</reference>
<dbReference type="InterPro" id="IPR039324">
    <property type="entry name" value="SHW1"/>
</dbReference>
<evidence type="ECO:0000313" key="3">
    <source>
        <dbReference type="EMBL" id="KAF9609098.1"/>
    </source>
</evidence>
<dbReference type="Proteomes" id="UP000631114">
    <property type="component" value="Unassembled WGS sequence"/>
</dbReference>
<keyword evidence="1" id="KW-0472">Membrane</keyword>
<feature type="chain" id="PRO_5032979331" evidence="2">
    <location>
        <begin position="25"/>
        <end position="175"/>
    </location>
</feature>
<keyword evidence="4" id="KW-1185">Reference proteome</keyword>
<dbReference type="PANTHER" id="PTHR35474">
    <property type="entry name" value="ATP PHOSPHORIBOSYLTRANSFERASE REGULATORY SUBUNIT"/>
    <property type="match status" value="1"/>
</dbReference>
<dbReference type="EMBL" id="JADFTS010000004">
    <property type="protein sequence ID" value="KAF9609098.1"/>
    <property type="molecule type" value="Genomic_DNA"/>
</dbReference>
<dbReference type="OrthoDB" id="1741000at2759"/>
<keyword evidence="1" id="KW-0812">Transmembrane</keyword>